<dbReference type="Gene3D" id="1.10.640.10">
    <property type="entry name" value="Haem peroxidase domain superfamily, animal type"/>
    <property type="match status" value="1"/>
</dbReference>
<accession>A0ABS3J505</accession>
<evidence type="ECO:0000313" key="3">
    <source>
        <dbReference type="Proteomes" id="UP000664288"/>
    </source>
</evidence>
<evidence type="ECO:0000313" key="2">
    <source>
        <dbReference type="EMBL" id="MBO0904210.1"/>
    </source>
</evidence>
<name>A0ABS3J505_9HYPH</name>
<dbReference type="EMBL" id="JAFMPY010000009">
    <property type="protein sequence ID" value="MBO0904210.1"/>
    <property type="molecule type" value="Genomic_DNA"/>
</dbReference>
<dbReference type="InterPro" id="IPR019791">
    <property type="entry name" value="Haem_peroxidase_animal"/>
</dbReference>
<reference evidence="2 3" key="1">
    <citation type="submission" date="2021-03" db="EMBL/GenBank/DDBJ databases">
        <title>Whole genome sequence of Jiella sp. MQZ13P-4.</title>
        <authorList>
            <person name="Tuo L."/>
        </authorList>
    </citation>
    <scope>NUCLEOTIDE SEQUENCE [LARGE SCALE GENOMIC DNA]</scope>
    <source>
        <strain evidence="2 3">MQZ13P-4</strain>
    </source>
</reference>
<dbReference type="Pfam" id="PF03098">
    <property type="entry name" value="An_peroxidase"/>
    <property type="match status" value="1"/>
</dbReference>
<feature type="compositionally biased region" description="Pro residues" evidence="1">
    <location>
        <begin position="648"/>
        <end position="658"/>
    </location>
</feature>
<keyword evidence="3" id="KW-1185">Reference proteome</keyword>
<sequence length="680" mass="75231">MANASERQAELAKTQTRAADAAMSSARAGSPAVAMGTLMTEVMGHGGLYTLLDKERTGKRIEAMAMAHMGHGGGMHGPHGAHAMMQHAAAMADMVPTFFFYFLVNKPYNLRSELISFLSYPNRHMLSPIVPDPGMVESGPATPADGAPSAKPYGSVGRTYSQFNDPSPTIPAAMTFLGQFIDHDLTLNAVNLFDDQTNLVPNDASPLIDLDNVYGPRVDDENPGKPREIPMKDGYFCFRRVENSDGERIGFDVCRRDGESDGRKVKVALIGDKRNDENQIVLQVHILAMRLHNAFRSLGFDYCEARRQTILTWQAMILDEYLPLIAQPEIIADVRAKILTGDRDGLGNKPGKTVCGGDVLGMPHEFAIGFRFGHAQIRSEYSLRAPSEKDDLKYVFRLFDSLSDGSTDLQGGKCLNASRIIDWTYFLNDPDERLDSNIIDTKLNEVTFDLPQSAIPDDLKLVGNLAFRNLVRSDSIGVCSGEDLVDFYNRILDRTNQIVRLTPRQVENNEGDPDDPDKFHPLFKQSSCDCPPFRTPLWYYLLREAEVERAADPNAIQGRLGSLGSRLVAEVLLWGIDYGEHSVFRAVREQTPWQPDVYRGGLVPSQGEVEYPDEPKRKKVTLLDIVKFVEWAEKQPDFIVHDCCDPDQAPPPYCPPTPGGDTSACKSTGDDPKSAAQSAG</sequence>
<gene>
    <name evidence="2" type="ORF">J1C47_11190</name>
</gene>
<dbReference type="RefSeq" id="WP_207350845.1">
    <property type="nucleotide sequence ID" value="NZ_JAFMPY010000009.1"/>
</dbReference>
<comment type="caution">
    <text evidence="2">The sequence shown here is derived from an EMBL/GenBank/DDBJ whole genome shotgun (WGS) entry which is preliminary data.</text>
</comment>
<dbReference type="SUPFAM" id="SSF48113">
    <property type="entry name" value="Heme-dependent peroxidases"/>
    <property type="match status" value="1"/>
</dbReference>
<dbReference type="Proteomes" id="UP000664288">
    <property type="component" value="Unassembled WGS sequence"/>
</dbReference>
<dbReference type="InterPro" id="IPR037120">
    <property type="entry name" value="Haem_peroxidase_sf_animal"/>
</dbReference>
<organism evidence="2 3">
    <name type="scientific">Jiella sonneratiae</name>
    <dbReference type="NCBI Taxonomy" id="2816856"/>
    <lineage>
        <taxon>Bacteria</taxon>
        <taxon>Pseudomonadati</taxon>
        <taxon>Pseudomonadota</taxon>
        <taxon>Alphaproteobacteria</taxon>
        <taxon>Hyphomicrobiales</taxon>
        <taxon>Aurantimonadaceae</taxon>
        <taxon>Jiella</taxon>
    </lineage>
</organism>
<feature type="region of interest" description="Disordered" evidence="1">
    <location>
        <begin position="1"/>
        <end position="24"/>
    </location>
</feature>
<protein>
    <recommendedName>
        <fullName evidence="4">Peroxidase</fullName>
    </recommendedName>
</protein>
<evidence type="ECO:0000256" key="1">
    <source>
        <dbReference type="SAM" id="MobiDB-lite"/>
    </source>
</evidence>
<dbReference type="InterPro" id="IPR010255">
    <property type="entry name" value="Haem_peroxidase_sf"/>
</dbReference>
<evidence type="ECO:0008006" key="4">
    <source>
        <dbReference type="Google" id="ProtNLM"/>
    </source>
</evidence>
<feature type="region of interest" description="Disordered" evidence="1">
    <location>
        <begin position="645"/>
        <end position="680"/>
    </location>
</feature>
<proteinExistence type="predicted"/>